<evidence type="ECO:0000313" key="2">
    <source>
        <dbReference type="EMBL" id="TFW28024.1"/>
    </source>
</evidence>
<dbReference type="RefSeq" id="WP_135191869.1">
    <property type="nucleotide sequence ID" value="NZ_SPUM01000143.1"/>
</dbReference>
<dbReference type="AlphaFoldDB" id="A0A4Y9SS51"/>
<comment type="caution">
    <text evidence="2">The sequence shown here is derived from an EMBL/GenBank/DDBJ whole genome shotgun (WGS) entry which is preliminary data.</text>
</comment>
<keyword evidence="1" id="KW-0732">Signal</keyword>
<name>A0A4Y9SS51_9BURK</name>
<reference evidence="2 3" key="1">
    <citation type="submission" date="2019-03" db="EMBL/GenBank/DDBJ databases">
        <title>Draft genome of Massilia hortus sp. nov., a novel bacterial species of the Oxalobacteraceae family.</title>
        <authorList>
            <person name="Peta V."/>
            <person name="Raths R."/>
            <person name="Bucking H."/>
        </authorList>
    </citation>
    <scope>NUCLEOTIDE SEQUENCE [LARGE SCALE GENOMIC DNA]</scope>
    <source>
        <strain evidence="2 3">ONC3</strain>
    </source>
</reference>
<dbReference type="EMBL" id="SPUM01000143">
    <property type="protein sequence ID" value="TFW28024.1"/>
    <property type="molecule type" value="Genomic_DNA"/>
</dbReference>
<proteinExistence type="predicted"/>
<accession>A0A4Y9SS51</accession>
<dbReference type="OrthoDB" id="8756023at2"/>
<sequence>MVFRRCPTLRQCTTALSVAVALALAFWPTFSTAADGKYERAVSGNWKLTAALDGAHITSLDENEALQLVGRVFTIRKESVKFGSRVCGPSDFEAERVEPKIYLPEQFHARAEKLGLPSPVTAVDLSCTTVFIKSPNRLVIFWEGWFFDAVRVKR</sequence>
<organism evidence="2 3">
    <name type="scientific">Massilia horti</name>
    <dbReference type="NCBI Taxonomy" id="2562153"/>
    <lineage>
        <taxon>Bacteria</taxon>
        <taxon>Pseudomonadati</taxon>
        <taxon>Pseudomonadota</taxon>
        <taxon>Betaproteobacteria</taxon>
        <taxon>Burkholderiales</taxon>
        <taxon>Oxalobacteraceae</taxon>
        <taxon>Telluria group</taxon>
        <taxon>Massilia</taxon>
    </lineage>
</organism>
<evidence type="ECO:0000256" key="1">
    <source>
        <dbReference type="SAM" id="SignalP"/>
    </source>
</evidence>
<gene>
    <name evidence="2" type="ORF">E4O92_22450</name>
</gene>
<feature type="signal peptide" evidence="1">
    <location>
        <begin position="1"/>
        <end position="33"/>
    </location>
</feature>
<feature type="chain" id="PRO_5021497299" evidence="1">
    <location>
        <begin position="34"/>
        <end position="154"/>
    </location>
</feature>
<protein>
    <submittedName>
        <fullName evidence="2">Uncharacterized protein</fullName>
    </submittedName>
</protein>
<keyword evidence="3" id="KW-1185">Reference proteome</keyword>
<dbReference type="Proteomes" id="UP000297258">
    <property type="component" value="Unassembled WGS sequence"/>
</dbReference>
<evidence type="ECO:0000313" key="3">
    <source>
        <dbReference type="Proteomes" id="UP000297258"/>
    </source>
</evidence>